<evidence type="ECO:0000313" key="2">
    <source>
        <dbReference type="Proteomes" id="UP000247702"/>
    </source>
</evidence>
<reference evidence="1 2" key="1">
    <citation type="submission" date="2017-11" db="EMBL/GenBank/DDBJ databases">
        <title>The genome of Rhizophagus clarus HR1 reveals common genetic basis of auxotrophy among arbuscular mycorrhizal fungi.</title>
        <authorList>
            <person name="Kobayashi Y."/>
        </authorList>
    </citation>
    <scope>NUCLEOTIDE SEQUENCE [LARGE SCALE GENOMIC DNA]</scope>
    <source>
        <strain evidence="1 2">HR1</strain>
    </source>
</reference>
<gene>
    <name evidence="1" type="ORF">RclHR1_07920001</name>
</gene>
<dbReference type="AlphaFoldDB" id="A0A2Z6RYY7"/>
<organism evidence="1 2">
    <name type="scientific">Rhizophagus clarus</name>
    <dbReference type="NCBI Taxonomy" id="94130"/>
    <lineage>
        <taxon>Eukaryota</taxon>
        <taxon>Fungi</taxon>
        <taxon>Fungi incertae sedis</taxon>
        <taxon>Mucoromycota</taxon>
        <taxon>Glomeromycotina</taxon>
        <taxon>Glomeromycetes</taxon>
        <taxon>Glomerales</taxon>
        <taxon>Glomeraceae</taxon>
        <taxon>Rhizophagus</taxon>
    </lineage>
</organism>
<evidence type="ECO:0000313" key="1">
    <source>
        <dbReference type="EMBL" id="GBC08126.1"/>
    </source>
</evidence>
<accession>A0A2Z6RYY7</accession>
<keyword evidence="2" id="KW-1185">Reference proteome</keyword>
<protein>
    <submittedName>
        <fullName evidence="1">Uncharacterized protein</fullName>
    </submittedName>
</protein>
<comment type="caution">
    <text evidence="1">The sequence shown here is derived from an EMBL/GenBank/DDBJ whole genome shotgun (WGS) entry which is preliminary data.</text>
</comment>
<dbReference type="EMBL" id="BEXD01004195">
    <property type="protein sequence ID" value="GBC08126.1"/>
    <property type="molecule type" value="Genomic_DNA"/>
</dbReference>
<proteinExistence type="predicted"/>
<name>A0A2Z6RYY7_9GLOM</name>
<sequence>MSCDNMANKNKVTQFKFIYTGILNVTNIFNYIDSKRVISFLFFHFGSFWLREVSFLNFAVFNCSKNLVTMRITVWFETAQRSGLRFSLNDGLRSDR</sequence>
<dbReference type="Proteomes" id="UP000247702">
    <property type="component" value="Unassembled WGS sequence"/>
</dbReference>